<evidence type="ECO:0000313" key="2">
    <source>
        <dbReference type="Proteomes" id="UP001500459"/>
    </source>
</evidence>
<comment type="caution">
    <text evidence="1">The sequence shown here is derived from an EMBL/GenBank/DDBJ whole genome shotgun (WGS) entry which is preliminary data.</text>
</comment>
<reference evidence="2" key="1">
    <citation type="journal article" date="2019" name="Int. J. Syst. Evol. Microbiol.">
        <title>The Global Catalogue of Microorganisms (GCM) 10K type strain sequencing project: providing services to taxonomists for standard genome sequencing and annotation.</title>
        <authorList>
            <consortium name="The Broad Institute Genomics Platform"/>
            <consortium name="The Broad Institute Genome Sequencing Center for Infectious Disease"/>
            <person name="Wu L."/>
            <person name="Ma J."/>
        </authorList>
    </citation>
    <scope>NUCLEOTIDE SEQUENCE [LARGE SCALE GENOMIC DNA]</scope>
    <source>
        <strain evidence="2">JCM 17106</strain>
    </source>
</reference>
<dbReference type="RefSeq" id="WP_344925644.1">
    <property type="nucleotide sequence ID" value="NZ_BAABCW010000003.1"/>
</dbReference>
<dbReference type="Proteomes" id="UP001500459">
    <property type="component" value="Unassembled WGS sequence"/>
</dbReference>
<keyword evidence="2" id="KW-1185">Reference proteome</keyword>
<protein>
    <recommendedName>
        <fullName evidence="3">SUKH-4 immunity protein of toxin-antitoxin system</fullName>
    </recommendedName>
</protein>
<evidence type="ECO:0008006" key="3">
    <source>
        <dbReference type="Google" id="ProtNLM"/>
    </source>
</evidence>
<accession>A0ABP7XEJ2</accession>
<evidence type="ECO:0000313" key="1">
    <source>
        <dbReference type="EMBL" id="GAA4113354.1"/>
    </source>
</evidence>
<sequence length="173" mass="20723">MKKLIPKEERIHELLKFGAPRLFVENIGKIPELEFRIEPVEGAYFYLPTISNYEILKGFTILPIYDEGESFYVLAYTNTIQKIIHFELENDKVYDDYKLNWNLLLMDILIQYFEDTIDDEITMHQFKKVAEQLDFCNAEQLFNLLNCPIDEYNAKNEEQEKWRIEIAKELKIL</sequence>
<dbReference type="EMBL" id="BAABCW010000003">
    <property type="protein sequence ID" value="GAA4113354.1"/>
    <property type="molecule type" value="Genomic_DNA"/>
</dbReference>
<organism evidence="1 2">
    <name type="scientific">Aquimarina addita</name>
    <dbReference type="NCBI Taxonomy" id="870485"/>
    <lineage>
        <taxon>Bacteria</taxon>
        <taxon>Pseudomonadati</taxon>
        <taxon>Bacteroidota</taxon>
        <taxon>Flavobacteriia</taxon>
        <taxon>Flavobacteriales</taxon>
        <taxon>Flavobacteriaceae</taxon>
        <taxon>Aquimarina</taxon>
    </lineage>
</organism>
<gene>
    <name evidence="1" type="ORF">GCM10022393_12290</name>
</gene>
<name>A0ABP7XEJ2_9FLAO</name>
<proteinExistence type="predicted"/>